<accession>A0A9N9CFP4</accession>
<gene>
    <name evidence="1" type="ORF">AMORRO_LOCUS7749</name>
</gene>
<evidence type="ECO:0000313" key="1">
    <source>
        <dbReference type="EMBL" id="CAG8600122.1"/>
    </source>
</evidence>
<reference evidence="1" key="1">
    <citation type="submission" date="2021-06" db="EMBL/GenBank/DDBJ databases">
        <authorList>
            <person name="Kallberg Y."/>
            <person name="Tangrot J."/>
            <person name="Rosling A."/>
        </authorList>
    </citation>
    <scope>NUCLEOTIDE SEQUENCE</scope>
    <source>
        <strain evidence="1">CL551</strain>
    </source>
</reference>
<dbReference type="EMBL" id="CAJVPV010006084">
    <property type="protein sequence ID" value="CAG8600122.1"/>
    <property type="molecule type" value="Genomic_DNA"/>
</dbReference>
<evidence type="ECO:0000313" key="2">
    <source>
        <dbReference type="Proteomes" id="UP000789342"/>
    </source>
</evidence>
<comment type="caution">
    <text evidence="1">The sequence shown here is derived from an EMBL/GenBank/DDBJ whole genome shotgun (WGS) entry which is preliminary data.</text>
</comment>
<protein>
    <submittedName>
        <fullName evidence="1">1139_t:CDS:1</fullName>
    </submittedName>
</protein>
<keyword evidence="2" id="KW-1185">Reference proteome</keyword>
<name>A0A9N9CFP4_9GLOM</name>
<organism evidence="1 2">
    <name type="scientific">Acaulospora morrowiae</name>
    <dbReference type="NCBI Taxonomy" id="94023"/>
    <lineage>
        <taxon>Eukaryota</taxon>
        <taxon>Fungi</taxon>
        <taxon>Fungi incertae sedis</taxon>
        <taxon>Mucoromycota</taxon>
        <taxon>Glomeromycotina</taxon>
        <taxon>Glomeromycetes</taxon>
        <taxon>Diversisporales</taxon>
        <taxon>Acaulosporaceae</taxon>
        <taxon>Acaulospora</taxon>
    </lineage>
</organism>
<dbReference type="Proteomes" id="UP000789342">
    <property type="component" value="Unassembled WGS sequence"/>
</dbReference>
<dbReference type="AlphaFoldDB" id="A0A9N9CFP4"/>
<proteinExistence type="predicted"/>
<sequence>YYYFEKALDEWFNPYRKKILNMTQESVNDEIGVDKIKRILTFTAKIAGLVKLKLWNAHNTGSERTRQEKEINGDT</sequence>
<feature type="non-terminal residue" evidence="1">
    <location>
        <position position="75"/>
    </location>
</feature>